<dbReference type="Pfam" id="PF00111">
    <property type="entry name" value="Fer2"/>
    <property type="match status" value="1"/>
</dbReference>
<dbReference type="InterPro" id="IPR008333">
    <property type="entry name" value="Cbr1-like_FAD-bd_dom"/>
</dbReference>
<dbReference type="SUPFAM" id="SSF54292">
    <property type="entry name" value="2Fe-2S ferredoxin-like"/>
    <property type="match status" value="1"/>
</dbReference>
<dbReference type="PROSITE" id="PS51384">
    <property type="entry name" value="FAD_FR"/>
    <property type="match status" value="1"/>
</dbReference>
<evidence type="ECO:0000259" key="1">
    <source>
        <dbReference type="PROSITE" id="PS51085"/>
    </source>
</evidence>
<dbReference type="InterPro" id="IPR017938">
    <property type="entry name" value="Riboflavin_synthase-like_b-brl"/>
</dbReference>
<protein>
    <recommendedName>
        <fullName evidence="5">Oxygenase</fullName>
    </recommendedName>
</protein>
<dbReference type="Gene3D" id="3.10.20.30">
    <property type="match status" value="1"/>
</dbReference>
<sequence>MATIRFKENSYNGADNESVLDILLRHQIAIPYGCRAGACQACTLQASPSQIPDDCQQGLGEGQIHQGYFLACQCRPTQDMDVNTVNTSAQKIPATVVDKTPLDDHTLRLRLSCRLRWRAGQYITLWMKDVARCYSIVSAAHLEPYIELHIRVHPRGIMSQQLFANTKVGDVLELQGPLGNFVYEQEHASQPLLLIGSGTGIAPLIGIAREAIDYEHDANIHLIALDRTAKHYAMAQLEILKNSAPQCSFQTEQADNPESIISSQFPNLRGQRVYLCGGQDFVRRIRKKCFMLGASPRHIITEEFINFGPQDSN</sequence>
<proteinExistence type="predicted"/>
<name>A0A2S4HEE8_9GAMM</name>
<dbReference type="InterPro" id="IPR039261">
    <property type="entry name" value="FNR_nucleotide-bd"/>
</dbReference>
<dbReference type="AlphaFoldDB" id="A0A2S4HEE8"/>
<dbReference type="InterPro" id="IPR036010">
    <property type="entry name" value="2Fe-2S_ferredoxin-like_sf"/>
</dbReference>
<dbReference type="RefSeq" id="WP_103684821.1">
    <property type="nucleotide sequence ID" value="NZ_PQGG01000029.1"/>
</dbReference>
<evidence type="ECO:0008006" key="5">
    <source>
        <dbReference type="Google" id="ProtNLM"/>
    </source>
</evidence>
<reference evidence="3" key="1">
    <citation type="submission" date="2018-01" db="EMBL/GenBank/DDBJ databases">
        <authorList>
            <person name="Yu X.-D."/>
        </authorList>
    </citation>
    <scope>NUCLEOTIDE SEQUENCE</scope>
    <source>
        <strain evidence="3">ZX-21</strain>
    </source>
</reference>
<dbReference type="InterPro" id="IPR050415">
    <property type="entry name" value="MRET"/>
</dbReference>
<dbReference type="Gene3D" id="3.40.50.80">
    <property type="entry name" value="Nucleotide-binding domain of ferredoxin-NADP reductase (FNR) module"/>
    <property type="match status" value="1"/>
</dbReference>
<dbReference type="GO" id="GO:0051536">
    <property type="term" value="F:iron-sulfur cluster binding"/>
    <property type="evidence" value="ECO:0007669"/>
    <property type="project" value="InterPro"/>
</dbReference>
<gene>
    <name evidence="3" type="ORF">C0068_12575</name>
</gene>
<organism evidence="3 4">
    <name type="scientific">Zhongshania marina</name>
    <dbReference type="NCBI Taxonomy" id="2304603"/>
    <lineage>
        <taxon>Bacteria</taxon>
        <taxon>Pseudomonadati</taxon>
        <taxon>Pseudomonadota</taxon>
        <taxon>Gammaproteobacteria</taxon>
        <taxon>Cellvibrionales</taxon>
        <taxon>Spongiibacteraceae</taxon>
        <taxon>Zhongshania</taxon>
    </lineage>
</organism>
<feature type="domain" description="2Fe-2S ferredoxin-type" evidence="1">
    <location>
        <begin position="2"/>
        <end position="88"/>
    </location>
</feature>
<dbReference type="Proteomes" id="UP000237222">
    <property type="component" value="Unassembled WGS sequence"/>
</dbReference>
<accession>A0A2S4HEE8</accession>
<dbReference type="PANTHER" id="PTHR47354:SF3">
    <property type="entry name" value="OXIDOREDUCTASE-RELATED"/>
    <property type="match status" value="1"/>
</dbReference>
<evidence type="ECO:0000313" key="3">
    <source>
        <dbReference type="EMBL" id="POP52362.1"/>
    </source>
</evidence>
<dbReference type="PRINTS" id="PR00406">
    <property type="entry name" value="CYTB5RDTASE"/>
</dbReference>
<dbReference type="OrthoDB" id="9796486at2"/>
<dbReference type="InterPro" id="IPR017927">
    <property type="entry name" value="FAD-bd_FR_type"/>
</dbReference>
<dbReference type="Gene3D" id="2.40.30.10">
    <property type="entry name" value="Translation factors"/>
    <property type="match status" value="1"/>
</dbReference>
<dbReference type="CDD" id="cd00207">
    <property type="entry name" value="fer2"/>
    <property type="match status" value="1"/>
</dbReference>
<dbReference type="InterPro" id="IPR001041">
    <property type="entry name" value="2Fe-2S_ferredoxin-type"/>
</dbReference>
<dbReference type="PANTHER" id="PTHR47354">
    <property type="entry name" value="NADH OXIDOREDUCTASE HCR"/>
    <property type="match status" value="1"/>
</dbReference>
<dbReference type="GO" id="GO:0016491">
    <property type="term" value="F:oxidoreductase activity"/>
    <property type="evidence" value="ECO:0007669"/>
    <property type="project" value="InterPro"/>
</dbReference>
<dbReference type="Pfam" id="PF00970">
    <property type="entry name" value="FAD_binding_6"/>
    <property type="match status" value="1"/>
</dbReference>
<dbReference type="InterPro" id="IPR012675">
    <property type="entry name" value="Beta-grasp_dom_sf"/>
</dbReference>
<evidence type="ECO:0000313" key="4">
    <source>
        <dbReference type="Proteomes" id="UP000237222"/>
    </source>
</evidence>
<dbReference type="SUPFAM" id="SSF52343">
    <property type="entry name" value="Ferredoxin reductase-like, C-terminal NADP-linked domain"/>
    <property type="match status" value="1"/>
</dbReference>
<evidence type="ECO:0000259" key="2">
    <source>
        <dbReference type="PROSITE" id="PS51384"/>
    </source>
</evidence>
<dbReference type="PROSITE" id="PS51085">
    <property type="entry name" value="2FE2S_FER_2"/>
    <property type="match status" value="1"/>
</dbReference>
<dbReference type="SUPFAM" id="SSF63380">
    <property type="entry name" value="Riboflavin synthase domain-like"/>
    <property type="match status" value="1"/>
</dbReference>
<comment type="caution">
    <text evidence="3">The sequence shown here is derived from an EMBL/GenBank/DDBJ whole genome shotgun (WGS) entry which is preliminary data.</text>
</comment>
<feature type="domain" description="FAD-binding FR-type" evidence="2">
    <location>
        <begin position="89"/>
        <end position="184"/>
    </location>
</feature>
<dbReference type="EMBL" id="PQGG01000029">
    <property type="protein sequence ID" value="POP52362.1"/>
    <property type="molecule type" value="Genomic_DNA"/>
</dbReference>